<evidence type="ECO:0000313" key="1">
    <source>
        <dbReference type="EMBL" id="AFZ13835.1"/>
    </source>
</evidence>
<dbReference type="KEGG" id="cep:Cri9333_2996"/>
<dbReference type="Proteomes" id="UP000010472">
    <property type="component" value="Chromosome"/>
</dbReference>
<dbReference type="AlphaFoldDB" id="K9W324"/>
<dbReference type="EMBL" id="CP003620">
    <property type="protein sequence ID" value="AFZ13835.1"/>
    <property type="molecule type" value="Genomic_DNA"/>
</dbReference>
<dbReference type="HOGENOM" id="CLU_200329_0_0_3"/>
<keyword evidence="2" id="KW-1185">Reference proteome</keyword>
<dbReference type="STRING" id="1173022.Cri9333_2996"/>
<name>K9W324_9CYAN</name>
<organism evidence="1 2">
    <name type="scientific">Crinalium epipsammum PCC 9333</name>
    <dbReference type="NCBI Taxonomy" id="1173022"/>
    <lineage>
        <taxon>Bacteria</taxon>
        <taxon>Bacillati</taxon>
        <taxon>Cyanobacteriota</taxon>
        <taxon>Cyanophyceae</taxon>
        <taxon>Gomontiellales</taxon>
        <taxon>Gomontiellaceae</taxon>
        <taxon>Crinalium</taxon>
    </lineage>
</organism>
<evidence type="ECO:0000313" key="2">
    <source>
        <dbReference type="Proteomes" id="UP000010472"/>
    </source>
</evidence>
<dbReference type="OrthoDB" id="573320at2"/>
<accession>K9W324</accession>
<sequence>MKAYEFPSKVTPEGKLELPETLQTSLKSEQVVKVIVLVSEQEDIEDKKAWSTLTSKQFLVAYSNSDAIYDQI</sequence>
<dbReference type="RefSeq" id="WP_015203943.1">
    <property type="nucleotide sequence ID" value="NC_019753.1"/>
</dbReference>
<proteinExistence type="predicted"/>
<dbReference type="eggNOG" id="ENOG50336EE">
    <property type="taxonomic scope" value="Bacteria"/>
</dbReference>
<protein>
    <submittedName>
        <fullName evidence="1">Uncharacterized protein</fullName>
    </submittedName>
</protein>
<reference evidence="1 2" key="1">
    <citation type="submission" date="2012-06" db="EMBL/GenBank/DDBJ databases">
        <title>Finished chromosome of genome of Crinalium epipsammum PCC 9333.</title>
        <authorList>
            <consortium name="US DOE Joint Genome Institute"/>
            <person name="Gugger M."/>
            <person name="Coursin T."/>
            <person name="Rippka R."/>
            <person name="Tandeau De Marsac N."/>
            <person name="Huntemann M."/>
            <person name="Wei C.-L."/>
            <person name="Han J."/>
            <person name="Detter J.C."/>
            <person name="Han C."/>
            <person name="Tapia R."/>
            <person name="Davenport K."/>
            <person name="Daligault H."/>
            <person name="Erkkila T."/>
            <person name="Gu W."/>
            <person name="Munk A.C.C."/>
            <person name="Teshima H."/>
            <person name="Xu Y."/>
            <person name="Chain P."/>
            <person name="Chen A."/>
            <person name="Krypides N."/>
            <person name="Mavromatis K."/>
            <person name="Markowitz V."/>
            <person name="Szeto E."/>
            <person name="Ivanova N."/>
            <person name="Mikhailova N."/>
            <person name="Ovchinnikova G."/>
            <person name="Pagani I."/>
            <person name="Pati A."/>
            <person name="Goodwin L."/>
            <person name="Peters L."/>
            <person name="Pitluck S."/>
            <person name="Woyke T."/>
            <person name="Kerfeld C."/>
        </authorList>
    </citation>
    <scope>NUCLEOTIDE SEQUENCE [LARGE SCALE GENOMIC DNA]</scope>
    <source>
        <strain evidence="1 2">PCC 9333</strain>
    </source>
</reference>
<gene>
    <name evidence="1" type="ORF">Cri9333_2996</name>
</gene>